<protein>
    <submittedName>
        <fullName evidence="1">Putative hydrolase of the HAD superfamily</fullName>
    </submittedName>
</protein>
<dbReference type="InterPro" id="IPR006439">
    <property type="entry name" value="HAD-SF_hydro_IA"/>
</dbReference>
<dbReference type="RefSeq" id="WP_106250911.1">
    <property type="nucleotide sequence ID" value="NZ_PVZC01000008.1"/>
</dbReference>
<keyword evidence="1" id="KW-0378">Hydrolase</keyword>
<dbReference type="AlphaFoldDB" id="A0A2T0PXC8"/>
<dbReference type="SFLD" id="SFLDG01129">
    <property type="entry name" value="C1.5:_HAD__Beta-PGM__Phosphata"/>
    <property type="match status" value="1"/>
</dbReference>
<name>A0A2T0PXC8_9ACTN</name>
<accession>A0A2T0PXC8</accession>
<gene>
    <name evidence="1" type="ORF">CLV72_108199</name>
</gene>
<dbReference type="Pfam" id="PF00702">
    <property type="entry name" value="Hydrolase"/>
    <property type="match status" value="1"/>
</dbReference>
<proteinExistence type="predicted"/>
<dbReference type="SFLD" id="SFLDS00003">
    <property type="entry name" value="Haloacid_Dehalogenase"/>
    <property type="match status" value="1"/>
</dbReference>
<dbReference type="SUPFAM" id="SSF56784">
    <property type="entry name" value="HAD-like"/>
    <property type="match status" value="1"/>
</dbReference>
<dbReference type="CDD" id="cd02603">
    <property type="entry name" value="HAD_sEH-N_like"/>
    <property type="match status" value="1"/>
</dbReference>
<dbReference type="InterPro" id="IPR036412">
    <property type="entry name" value="HAD-like_sf"/>
</dbReference>
<dbReference type="PRINTS" id="PR00413">
    <property type="entry name" value="HADHALOGNASE"/>
</dbReference>
<dbReference type="OrthoDB" id="9797415at2"/>
<comment type="caution">
    <text evidence="1">The sequence shown here is derived from an EMBL/GenBank/DDBJ whole genome shotgun (WGS) entry which is preliminary data.</text>
</comment>
<dbReference type="PANTHER" id="PTHR43611">
    <property type="entry name" value="ALPHA-D-GLUCOSE 1-PHOSPHATE PHOSPHATASE"/>
    <property type="match status" value="1"/>
</dbReference>
<dbReference type="Proteomes" id="UP000237846">
    <property type="component" value="Unassembled WGS sequence"/>
</dbReference>
<reference evidence="1 2" key="1">
    <citation type="submission" date="2018-03" db="EMBL/GenBank/DDBJ databases">
        <title>Genomic Encyclopedia of Archaeal and Bacterial Type Strains, Phase II (KMG-II): from individual species to whole genera.</title>
        <authorList>
            <person name="Goeker M."/>
        </authorList>
    </citation>
    <scope>NUCLEOTIDE SEQUENCE [LARGE SCALE GENOMIC DNA]</scope>
    <source>
        <strain evidence="1 2">DSM 45601</strain>
    </source>
</reference>
<sequence length="202" mass="21610">MTTLPPVGAVLFDYGCVISVDQPAAAVAEIERLAGVEPAALWSAYWGERLAYDAGAYTADGFWSRLAKLTGADWPAARRQQLWAADVASWSHIDPEAVELIEELAADGVRLALLSNAPHDMAALLRSSPVAERFERLFFSCDLGLTKPDPAIYRHVLAELAVEPSELVFADDRAENVAAAAALGIRAHHHAGVAGLRAALGR</sequence>
<dbReference type="PANTHER" id="PTHR43611:SF3">
    <property type="entry name" value="FLAVIN MONONUCLEOTIDE HYDROLASE 1, CHLOROPLATIC"/>
    <property type="match status" value="1"/>
</dbReference>
<organism evidence="1 2">
    <name type="scientific">Allonocardiopsis opalescens</name>
    <dbReference type="NCBI Taxonomy" id="1144618"/>
    <lineage>
        <taxon>Bacteria</taxon>
        <taxon>Bacillati</taxon>
        <taxon>Actinomycetota</taxon>
        <taxon>Actinomycetes</taxon>
        <taxon>Streptosporangiales</taxon>
        <taxon>Allonocardiopsis</taxon>
    </lineage>
</organism>
<dbReference type="Gene3D" id="3.40.50.1000">
    <property type="entry name" value="HAD superfamily/HAD-like"/>
    <property type="match status" value="1"/>
</dbReference>
<dbReference type="InterPro" id="IPR023214">
    <property type="entry name" value="HAD_sf"/>
</dbReference>
<dbReference type="EMBL" id="PVZC01000008">
    <property type="protein sequence ID" value="PRX96193.1"/>
    <property type="molecule type" value="Genomic_DNA"/>
</dbReference>
<dbReference type="GO" id="GO:0016787">
    <property type="term" value="F:hydrolase activity"/>
    <property type="evidence" value="ECO:0007669"/>
    <property type="project" value="UniProtKB-KW"/>
</dbReference>
<evidence type="ECO:0000313" key="1">
    <source>
        <dbReference type="EMBL" id="PRX96193.1"/>
    </source>
</evidence>
<keyword evidence="2" id="KW-1185">Reference proteome</keyword>
<dbReference type="NCBIfam" id="TIGR01509">
    <property type="entry name" value="HAD-SF-IA-v3"/>
    <property type="match status" value="1"/>
</dbReference>
<dbReference type="NCBIfam" id="TIGR01549">
    <property type="entry name" value="HAD-SF-IA-v1"/>
    <property type="match status" value="1"/>
</dbReference>
<evidence type="ECO:0000313" key="2">
    <source>
        <dbReference type="Proteomes" id="UP000237846"/>
    </source>
</evidence>